<keyword evidence="2" id="KW-1185">Reference proteome</keyword>
<name>A0A437QPG0_9PROT</name>
<accession>A0A437QPG0</accession>
<sequence>MSELRMPVWQFVRLMVQVEESMKAIRGRRKPPALQDLYDAWDDTWLELDQRLTDLGKNDPDAFAELMMLQDVVLTDVTPRRMKTAAAEIRKALKTMRATLKTEKDRQAKEDLSFEIEELEDLLYDIED</sequence>
<dbReference type="RefSeq" id="WP_127765830.1">
    <property type="nucleotide sequence ID" value="NZ_SADE01000002.1"/>
</dbReference>
<proteinExistence type="predicted"/>
<dbReference type="Proteomes" id="UP000287447">
    <property type="component" value="Unassembled WGS sequence"/>
</dbReference>
<reference evidence="2" key="1">
    <citation type="submission" date="2019-01" db="EMBL/GenBank/DDBJ databases">
        <title>Gri0909 isolated from a small marine red alga.</title>
        <authorList>
            <person name="Kim J."/>
            <person name="Jeong S.E."/>
            <person name="Jeon C.O."/>
        </authorList>
    </citation>
    <scope>NUCLEOTIDE SEQUENCE [LARGE SCALE GENOMIC DNA]</scope>
    <source>
        <strain evidence="2">Gri0909</strain>
    </source>
</reference>
<organism evidence="1 2">
    <name type="scientific">Hwanghaeella grinnelliae</name>
    <dbReference type="NCBI Taxonomy" id="2500179"/>
    <lineage>
        <taxon>Bacteria</taxon>
        <taxon>Pseudomonadati</taxon>
        <taxon>Pseudomonadota</taxon>
        <taxon>Alphaproteobacteria</taxon>
        <taxon>Rhodospirillales</taxon>
        <taxon>Rhodospirillaceae</taxon>
        <taxon>Hwanghaeella</taxon>
    </lineage>
</organism>
<dbReference type="AlphaFoldDB" id="A0A437QPG0"/>
<comment type="caution">
    <text evidence="1">The sequence shown here is derived from an EMBL/GenBank/DDBJ whole genome shotgun (WGS) entry which is preliminary data.</text>
</comment>
<evidence type="ECO:0000313" key="2">
    <source>
        <dbReference type="Proteomes" id="UP000287447"/>
    </source>
</evidence>
<protein>
    <submittedName>
        <fullName evidence="1">Uncharacterized protein</fullName>
    </submittedName>
</protein>
<evidence type="ECO:0000313" key="1">
    <source>
        <dbReference type="EMBL" id="RVU36354.1"/>
    </source>
</evidence>
<gene>
    <name evidence="1" type="ORF">EOI86_14175</name>
</gene>
<dbReference type="OrthoDB" id="7361929at2"/>
<dbReference type="EMBL" id="SADE01000002">
    <property type="protein sequence ID" value="RVU36354.1"/>
    <property type="molecule type" value="Genomic_DNA"/>
</dbReference>